<feature type="transmembrane region" description="Helical" evidence="9">
    <location>
        <begin position="691"/>
        <end position="712"/>
    </location>
</feature>
<feature type="transmembrane region" description="Helical" evidence="9">
    <location>
        <begin position="291"/>
        <end position="313"/>
    </location>
</feature>
<feature type="transmembrane region" description="Helical" evidence="9">
    <location>
        <begin position="21"/>
        <end position="41"/>
    </location>
</feature>
<dbReference type="EnsemblPlants" id="LPERR04G11400.1">
    <property type="protein sequence ID" value="LPERR04G11400.1"/>
    <property type="gene ID" value="LPERR04G11400"/>
</dbReference>
<feature type="transmembrane region" description="Helical" evidence="9">
    <location>
        <begin position="633"/>
        <end position="652"/>
    </location>
</feature>
<dbReference type="SUPFAM" id="SSF103473">
    <property type="entry name" value="MFS general substrate transporter"/>
    <property type="match status" value="2"/>
</dbReference>
<feature type="transmembrane region" description="Helical" evidence="9">
    <location>
        <begin position="325"/>
        <end position="347"/>
    </location>
</feature>
<evidence type="ECO:0000256" key="8">
    <source>
        <dbReference type="ARBA" id="ARBA00023136"/>
    </source>
</evidence>
<reference evidence="11 12" key="1">
    <citation type="submission" date="2012-08" db="EMBL/GenBank/DDBJ databases">
        <title>Oryza genome evolution.</title>
        <authorList>
            <person name="Wing R.A."/>
        </authorList>
    </citation>
    <scope>NUCLEOTIDE SEQUENCE</scope>
</reference>
<comment type="similarity">
    <text evidence="2">Belongs to the major facilitator superfamily. Sugar transporter (TC 2.A.1.1) family.</text>
</comment>
<proteinExistence type="inferred from homology"/>
<comment type="subcellular location">
    <subcellularLocation>
        <location evidence="1">Membrane</location>
        <topology evidence="1">Multi-pass membrane protein</topology>
    </subcellularLocation>
</comment>
<dbReference type="PANTHER" id="PTHR23500">
    <property type="entry name" value="SOLUTE CARRIER FAMILY 2, FACILITATED GLUCOSE TRANSPORTER"/>
    <property type="match status" value="1"/>
</dbReference>
<dbReference type="Proteomes" id="UP000032180">
    <property type="component" value="Chromosome 4"/>
</dbReference>
<reference evidence="11" key="3">
    <citation type="submission" date="2015-04" db="UniProtKB">
        <authorList>
            <consortium name="EnsemblPlants"/>
        </authorList>
    </citation>
    <scope>IDENTIFICATION</scope>
</reference>
<dbReference type="Gramene" id="LPERR04G11400.1">
    <property type="protein sequence ID" value="LPERR04G11400.1"/>
    <property type="gene ID" value="LPERR04G11400"/>
</dbReference>
<dbReference type="InterPro" id="IPR005829">
    <property type="entry name" value="Sugar_transporter_CS"/>
</dbReference>
<keyword evidence="3" id="KW-0813">Transport</keyword>
<keyword evidence="12" id="KW-1185">Reference proteome</keyword>
<dbReference type="InterPro" id="IPR045262">
    <property type="entry name" value="STP/PLT_plant"/>
</dbReference>
<dbReference type="PANTHER" id="PTHR23500:SF73">
    <property type="entry name" value="SUGAR TRANSPORT PROTEIN MST1"/>
    <property type="match status" value="1"/>
</dbReference>
<feature type="transmembrane region" description="Helical" evidence="9">
    <location>
        <begin position="354"/>
        <end position="373"/>
    </location>
</feature>
<feature type="transmembrane region" description="Helical" evidence="9">
    <location>
        <begin position="113"/>
        <end position="132"/>
    </location>
</feature>
<evidence type="ECO:0000313" key="11">
    <source>
        <dbReference type="EnsemblPlants" id="LPERR04G11400.1"/>
    </source>
</evidence>
<dbReference type="AlphaFoldDB" id="A0A0D9W5P8"/>
<feature type="transmembrane region" description="Helical" evidence="9">
    <location>
        <begin position="171"/>
        <end position="192"/>
    </location>
</feature>
<keyword evidence="6" id="KW-0769">Symport</keyword>
<evidence type="ECO:0000256" key="6">
    <source>
        <dbReference type="ARBA" id="ARBA00022847"/>
    </source>
</evidence>
<feature type="transmembrane region" description="Helical" evidence="9">
    <location>
        <begin position="974"/>
        <end position="995"/>
    </location>
</feature>
<reference evidence="12" key="2">
    <citation type="submission" date="2013-12" db="EMBL/GenBank/DDBJ databases">
        <authorList>
            <person name="Yu Y."/>
            <person name="Lee S."/>
            <person name="de Baynast K."/>
            <person name="Wissotski M."/>
            <person name="Liu L."/>
            <person name="Talag J."/>
            <person name="Goicoechea J."/>
            <person name="Angelova A."/>
            <person name="Jetty R."/>
            <person name="Kudrna D."/>
            <person name="Golser W."/>
            <person name="Rivera L."/>
            <person name="Zhang J."/>
            <person name="Wing R."/>
        </authorList>
    </citation>
    <scope>NUCLEOTIDE SEQUENCE</scope>
</reference>
<dbReference type="InterPro" id="IPR036259">
    <property type="entry name" value="MFS_trans_sf"/>
</dbReference>
<dbReference type="PROSITE" id="PS00217">
    <property type="entry name" value="SUGAR_TRANSPORT_2"/>
    <property type="match status" value="2"/>
</dbReference>
<feature type="transmembrane region" description="Helical" evidence="9">
    <location>
        <begin position="138"/>
        <end position="159"/>
    </location>
</feature>
<dbReference type="eggNOG" id="KOG0254">
    <property type="taxonomic scope" value="Eukaryota"/>
</dbReference>
<feature type="transmembrane region" description="Helical" evidence="9">
    <location>
        <begin position="393"/>
        <end position="416"/>
    </location>
</feature>
<dbReference type="GO" id="GO:0016020">
    <property type="term" value="C:membrane"/>
    <property type="evidence" value="ECO:0007669"/>
    <property type="project" value="UniProtKB-SubCell"/>
</dbReference>
<dbReference type="InterPro" id="IPR003663">
    <property type="entry name" value="Sugar/inositol_transpt"/>
</dbReference>
<evidence type="ECO:0000256" key="7">
    <source>
        <dbReference type="ARBA" id="ARBA00022989"/>
    </source>
</evidence>
<keyword evidence="4" id="KW-0762">Sugar transport</keyword>
<dbReference type="InterPro" id="IPR044778">
    <property type="entry name" value="MFS_STP/MST-like_plant"/>
</dbReference>
<feature type="transmembrane region" description="Helical" evidence="9">
    <location>
        <begin position="540"/>
        <end position="560"/>
    </location>
</feature>
<keyword evidence="5 9" id="KW-0812">Transmembrane</keyword>
<keyword evidence="8 9" id="KW-0472">Membrane</keyword>
<feature type="transmembrane region" description="Helical" evidence="9">
    <location>
        <begin position="805"/>
        <end position="830"/>
    </location>
</feature>
<feature type="transmembrane region" description="Helical" evidence="9">
    <location>
        <begin position="871"/>
        <end position="892"/>
    </location>
</feature>
<evidence type="ECO:0000256" key="4">
    <source>
        <dbReference type="ARBA" id="ARBA00022597"/>
    </source>
</evidence>
<dbReference type="HOGENOM" id="CLU_008854_0_0_1"/>
<feature type="transmembrane region" description="Helical" evidence="9">
    <location>
        <begin position="842"/>
        <end position="864"/>
    </location>
</feature>
<dbReference type="NCBIfam" id="TIGR00879">
    <property type="entry name" value="SP"/>
    <property type="match status" value="2"/>
</dbReference>
<dbReference type="GO" id="GO:0015293">
    <property type="term" value="F:symporter activity"/>
    <property type="evidence" value="ECO:0007669"/>
    <property type="project" value="UniProtKB-KW"/>
</dbReference>
<name>A0A0D9W5P8_9ORYZ</name>
<keyword evidence="7 9" id="KW-1133">Transmembrane helix</keyword>
<feature type="transmembrane region" description="Helical" evidence="9">
    <location>
        <begin position="460"/>
        <end position="478"/>
    </location>
</feature>
<feature type="domain" description="Major facilitator superfamily (MFS) profile" evidence="10">
    <location>
        <begin position="547"/>
        <end position="999"/>
    </location>
</feature>
<accession>A0A0D9W5P8</accession>
<feature type="transmembrane region" description="Helical" evidence="9">
    <location>
        <begin position="82"/>
        <end position="101"/>
    </location>
</feature>
<dbReference type="PRINTS" id="PR00171">
    <property type="entry name" value="SUGRTRNSPORT"/>
</dbReference>
<organism evidence="11 12">
    <name type="scientific">Leersia perrieri</name>
    <dbReference type="NCBI Taxonomy" id="77586"/>
    <lineage>
        <taxon>Eukaryota</taxon>
        <taxon>Viridiplantae</taxon>
        <taxon>Streptophyta</taxon>
        <taxon>Embryophyta</taxon>
        <taxon>Tracheophyta</taxon>
        <taxon>Spermatophyta</taxon>
        <taxon>Magnoliopsida</taxon>
        <taxon>Liliopsida</taxon>
        <taxon>Poales</taxon>
        <taxon>Poaceae</taxon>
        <taxon>BOP clade</taxon>
        <taxon>Oryzoideae</taxon>
        <taxon>Oryzeae</taxon>
        <taxon>Oryzinae</taxon>
        <taxon>Leersia</taxon>
    </lineage>
</organism>
<dbReference type="STRING" id="77586.A0A0D9W5P8"/>
<dbReference type="Pfam" id="PF00083">
    <property type="entry name" value="Sugar_tr"/>
    <property type="match status" value="2"/>
</dbReference>
<dbReference type="PROSITE" id="PS50850">
    <property type="entry name" value="MFS"/>
    <property type="match status" value="2"/>
</dbReference>
<evidence type="ECO:0000256" key="1">
    <source>
        <dbReference type="ARBA" id="ARBA00004141"/>
    </source>
</evidence>
<feature type="transmembrane region" description="Helical" evidence="9">
    <location>
        <begin position="602"/>
        <end position="621"/>
    </location>
</feature>
<feature type="transmembrane region" description="Helical" evidence="9">
    <location>
        <begin position="658"/>
        <end position="679"/>
    </location>
</feature>
<feature type="transmembrane region" description="Helical" evidence="9">
    <location>
        <begin position="198"/>
        <end position="221"/>
    </location>
</feature>
<evidence type="ECO:0000256" key="3">
    <source>
        <dbReference type="ARBA" id="ARBA00022448"/>
    </source>
</evidence>
<evidence type="ECO:0000256" key="2">
    <source>
        <dbReference type="ARBA" id="ARBA00010992"/>
    </source>
</evidence>
<dbReference type="InterPro" id="IPR005828">
    <property type="entry name" value="MFS_sugar_transport-like"/>
</dbReference>
<feature type="transmembrane region" description="Helical" evidence="9">
    <location>
        <begin position="904"/>
        <end position="927"/>
    </location>
</feature>
<feature type="transmembrane region" description="Helical" evidence="9">
    <location>
        <begin position="718"/>
        <end position="741"/>
    </location>
</feature>
<dbReference type="CDD" id="cd17361">
    <property type="entry name" value="MFS_STP"/>
    <property type="match status" value="2"/>
</dbReference>
<evidence type="ECO:0000259" key="10">
    <source>
        <dbReference type="PROSITE" id="PS50850"/>
    </source>
</evidence>
<protein>
    <recommendedName>
        <fullName evidence="10">Major facilitator superfamily (MFS) profile domain-containing protein</fullName>
    </recommendedName>
</protein>
<evidence type="ECO:0000313" key="12">
    <source>
        <dbReference type="Proteomes" id="UP000032180"/>
    </source>
</evidence>
<feature type="transmembrane region" description="Helical" evidence="9">
    <location>
        <begin position="428"/>
        <end position="448"/>
    </location>
</feature>
<evidence type="ECO:0000256" key="9">
    <source>
        <dbReference type="SAM" id="Phobius"/>
    </source>
</evidence>
<dbReference type="GO" id="GO:0015145">
    <property type="term" value="F:monosaccharide transmembrane transporter activity"/>
    <property type="evidence" value="ECO:0007669"/>
    <property type="project" value="InterPro"/>
</dbReference>
<feature type="domain" description="Major facilitator superfamily (MFS) profile" evidence="10">
    <location>
        <begin position="28"/>
        <end position="482"/>
    </location>
</feature>
<dbReference type="FunFam" id="1.20.1250.20:FF:000002">
    <property type="entry name" value="Sugar transport protein 13"/>
    <property type="match status" value="2"/>
</dbReference>
<dbReference type="InterPro" id="IPR020846">
    <property type="entry name" value="MFS_dom"/>
</dbReference>
<sequence length="1035" mass="109813">MAAGTLNVGGDVTAAAHGGELTLSVLVTCLVAASGGLIFGYDIGISGGVSQMKPFLATFFPKVLRRMADAKRDQYCVFDNHALTAFTSSLYVAGLVASLAAGRVTRSLGRRGVMLVGGALFFAGGAMTGGAANVAMLIFGRMLLGFGVGFTNQATPLYLAEMAPPRWRGSLTVAFQFFLSLGILIANLTNYGTARVAWGWRLSLGLAGAPAFLIIVGAFFLTDTPSSLVMRGKVERARAALLRVRGADDEAGAVDAELKAIVRAVEAARGTEDGAFRRLVTRREYRPHLTFAFALPLCHQLSGMMVLTFFSPLVFRVAGFGSNAALMGAVILAGVKFSSLILSTLVIDRYGRKVLVIAGAILMILCQVANAWIMGAQGGKHGEVAMPRAYSVALLVLTCVQGAGFGMSWAPLIWVIPGEIFPVEIRSAGQAVSVSVTLGLTFVQTQTFLALLCRFKYATFAYYAGWVAVLTAFVLVFMPETKGVPLESMGAVWAGHWYWRRFVGDQSENERGEGELLNKMTGGVIVANDDVPATDHGGRLTFSVIITCLVAASGGLIFGYDVGISGGVSAMEPFLRQFFPGVLRKMAEAKPGNEYCIYDSQALTAFTSSLYVAGLVASLVASRVTRAMGRQAVMVMGGALFFAGGAVTGAAVNIAMLIIGRMLLGFGVGFTNQAAPLFLAEMAPPRWRGSLTAGFQFFLAVGVVIATVTNYAASRVPWGWRLSLGLAGAPAVVIFLGALFLTDTPTSLVMRGDTGRARAALLRVRGPDADVEAELKGIARAVEAARQGEDGAFRRMAARREYQPYLVFAVAMPVFFQLTGVIVISFFSPLVFRTVGFGSNAALMGAVILGAVNLVCLVLSTLVIDRYGRKVLFMAGGVVMIIAQVGVAWIMGAQVGKNGSATMARGYGVAVVAFTCLHTAGFGWSWGPLGWVVPGEIFPVDIRSAGQAMNVSIGLGLTFVQTQSFLAMLCRFKYATFAYYAAWVAVMTAFVAVFLPETKGVPLESMAHVFERHWYWKRFAKEQGKSGAVDAPTAG</sequence>
<dbReference type="Gene3D" id="1.20.1250.20">
    <property type="entry name" value="MFS general substrate transporter like domains"/>
    <property type="match status" value="2"/>
</dbReference>
<evidence type="ECO:0000256" key="5">
    <source>
        <dbReference type="ARBA" id="ARBA00022692"/>
    </source>
</evidence>